<feature type="region of interest" description="Disordered" evidence="1">
    <location>
        <begin position="1071"/>
        <end position="1093"/>
    </location>
</feature>
<evidence type="ECO:0000256" key="1">
    <source>
        <dbReference type="SAM" id="MobiDB-lite"/>
    </source>
</evidence>
<evidence type="ECO:0000313" key="3">
    <source>
        <dbReference type="EMBL" id="EPX84011.1"/>
    </source>
</evidence>
<sequence length="1411" mass="158153">MSNSYLDLFEGETFSTSTWSKTDDVDLMFHPSEPVFGAVAEDLVRHGWSVFPQTINRMPAKLNNGDTINWSADHKLPWQLPTPGALKKWITQCATLNVGAAMGQGSGHTFALDIDVTDEELCSRIVMLAEEMLGETPFHRVGMAPKVVLLYRHPADDKVPSMSRHLSETTDNGRVIASPHAIETVAEGKPITFMGKHHKTGRYFQWLRSNPTELGPEAAPLVTSHQVTMFFEAVDENIRRLHRNPSALLAPQEIEWDPNQKIHVPKLRSGSNATGWVENEQGKIVDGREAYLTNLVFEFARNNPGAREQLRSSIYDQFAQNAEMSGRWTQNRVLREIDGKLGRLIRKQDAGEIELKPRRKEELKASENKPGTFSLPFSKEQLAERGLGFLPDKFRRKSLPGQYVGKQDPVTLTDEERAQQIDEIGTGLEAALDMFFEDVFMADCGRTPGENRVHIVKAPTGAGKTSRTIRYIGEKKADHEARAHRPRLDGRRDEDGNIVAPAQGLTTSYETLSGNEVEGSMPIVFLLPTYANIEEVRVRAEVLNLDPALDDDQLKDAAAQKGLVPEEELESRLEDMKRDAMDAGLDVLVYKGKIAAGCQMADKVQAAMEAGVGTAGFCKADVTREDGERETVYCPHYAGCPAITQKARIQESDLVFTPHPFMQLTIPEELQHARAVIADERIHHLFLHTTEFPVVDLSLPRKSVRLTRREREQGVTAHDLAQSREEAVEIVRQALSEDACPAQRLFDYEQNPEALAYQPPAQSDMPGEHRHASRGAQLVQDCIRICSNALRKDANLTPEMTLDEVVEMCEKPSGHHVREEKRFWEIIADRIERLTMGGLADNLEAKIRDISGSDFIEHRLKLQRLLDAHRASQKMPHGERELRIQKIRDLNTDGPPRETIRISWRTTPNWENIPLLLLDASAAPEIITKIWGGADVTTHDISGPLHMKVVGVVNRTFSNASIIGDPEGSEIEKLRAASGLTSLRHMISSVSAWFGDSRVVAGSSILVRRTLNTDWTGPDNVDWCHFGAMRGLDFAKHHSAAVSIGRMELPIRTIDGLVAALTFDDEDPELPFDKHGTGLRGNGDDDQSDQPLLMPSQNQRLKLRSGEVVEIPTPMHPGKWGRMIQKQYREEELLQFCGRLRPVYRQGEAPIWFAMSSVIPENVVIDDLVHLDDLVTKRSFFWDAIRRCGGIMQPDLLVEECPELFADRNHAIQEMAASGFSFRDGTQTGAKTHGFTAYRILSERADAYGFVRTGIDDHQKRLGAVLDRLGLTYDRIDPVNPDAAIKSLARARAPDNIEIELGKFEDRQVRERNTGHQAGVEIMRRGSERVDLQQGRSSKLPSHPLTFTAGNSGILKKKQVCFAEIEAELTLARIWEKMTYERQAERDKLLWENNEETYESLGAHVADGNGD</sequence>
<gene>
    <name evidence="3" type="ORF">Salmuc_01786</name>
</gene>
<dbReference type="OrthoDB" id="123525at2"/>
<dbReference type="Proteomes" id="UP000015347">
    <property type="component" value="Unassembled WGS sequence"/>
</dbReference>
<dbReference type="HOGENOM" id="CLU_257795_0_0_5"/>
<reference evidence="4" key="1">
    <citation type="journal article" date="2014" name="Stand. Genomic Sci.">
        <title>Genome sequence of the exopolysaccharide-producing Salipiger mucosus type strain (DSM 16094(T)), a moderately halophilic member of the Roseobacter clade.</title>
        <authorList>
            <person name="Riedel T."/>
            <person name="Spring S."/>
            <person name="Fiebig A."/>
            <person name="Petersen J."/>
            <person name="Kyrpides N.C."/>
            <person name="Goker M."/>
            <person name="Klenk H.P."/>
        </authorList>
    </citation>
    <scope>NUCLEOTIDE SEQUENCE [LARGE SCALE GENOMIC DNA]</scope>
    <source>
        <strain evidence="4">DSM 16094</strain>
    </source>
</reference>
<evidence type="ECO:0000259" key="2">
    <source>
        <dbReference type="SMART" id="SM00943"/>
    </source>
</evidence>
<feature type="compositionally biased region" description="Basic and acidic residues" evidence="1">
    <location>
        <begin position="475"/>
        <end position="495"/>
    </location>
</feature>
<comment type="caution">
    <text evidence="3">The sequence shown here is derived from an EMBL/GenBank/DDBJ whole genome shotgun (WGS) entry which is preliminary data.</text>
</comment>
<organism evidence="3 4">
    <name type="scientific">Salipiger mucosus DSM 16094</name>
    <dbReference type="NCBI Taxonomy" id="1123237"/>
    <lineage>
        <taxon>Bacteria</taxon>
        <taxon>Pseudomonadati</taxon>
        <taxon>Pseudomonadota</taxon>
        <taxon>Alphaproteobacteria</taxon>
        <taxon>Rhodobacterales</taxon>
        <taxon>Roseobacteraceae</taxon>
        <taxon>Salipiger</taxon>
    </lineage>
</organism>
<name>S9QRJ3_9RHOB</name>
<evidence type="ECO:0000313" key="4">
    <source>
        <dbReference type="Proteomes" id="UP000015347"/>
    </source>
</evidence>
<keyword evidence="4" id="KW-1185">Reference proteome</keyword>
<accession>S9QRJ3</accession>
<dbReference type="eggNOG" id="ENOG5033RYN">
    <property type="taxonomic scope" value="Bacteria"/>
</dbReference>
<dbReference type="STRING" id="1123237.Salmuc_01786"/>
<protein>
    <recommendedName>
        <fullName evidence="2">DNA primase/polymerase bifunctional N-terminal domain-containing protein</fullName>
    </recommendedName>
</protein>
<feature type="domain" description="DNA primase/polymerase bifunctional N-terminal" evidence="2">
    <location>
        <begin position="40"/>
        <end position="223"/>
    </location>
</feature>
<dbReference type="Pfam" id="PF09250">
    <property type="entry name" value="Prim-Pol"/>
    <property type="match status" value="1"/>
</dbReference>
<dbReference type="EMBL" id="APVH01000013">
    <property type="protein sequence ID" value="EPX84011.1"/>
    <property type="molecule type" value="Genomic_DNA"/>
</dbReference>
<dbReference type="SMART" id="SM00943">
    <property type="entry name" value="Prim-Pol"/>
    <property type="match status" value="1"/>
</dbReference>
<feature type="region of interest" description="Disordered" evidence="1">
    <location>
        <begin position="475"/>
        <end position="498"/>
    </location>
</feature>
<dbReference type="InterPro" id="IPR015330">
    <property type="entry name" value="DNA_primase/pol_bifunc_N"/>
</dbReference>
<proteinExistence type="predicted"/>
<dbReference type="RefSeq" id="WP_020038204.1">
    <property type="nucleotide sequence ID" value="NZ_KE557274.1"/>
</dbReference>